<dbReference type="InterPro" id="IPR002554">
    <property type="entry name" value="PP2A_B56"/>
</dbReference>
<dbReference type="GO" id="GO:0005743">
    <property type="term" value="C:mitochondrial inner membrane"/>
    <property type="evidence" value="ECO:0007669"/>
    <property type="project" value="UniProtKB-SubCell"/>
</dbReference>
<dbReference type="EMBL" id="JAGKQH010000015">
    <property type="protein sequence ID" value="KAG6578396.1"/>
    <property type="molecule type" value="Genomic_DNA"/>
</dbReference>
<keyword evidence="7" id="KW-1185">Reference proteome</keyword>
<dbReference type="PANTHER" id="PTHR23222:SF0">
    <property type="entry name" value="PROHIBITIN 1"/>
    <property type="match status" value="1"/>
</dbReference>
<comment type="similarity">
    <text evidence="2 4">Belongs to the prohibitin family.</text>
</comment>
<dbReference type="InterPro" id="IPR000163">
    <property type="entry name" value="Prohibitin"/>
</dbReference>
<dbReference type="GO" id="GO:0007165">
    <property type="term" value="P:signal transduction"/>
    <property type="evidence" value="ECO:0007669"/>
    <property type="project" value="InterPro"/>
</dbReference>
<protein>
    <recommendedName>
        <fullName evidence="4">Prohibitin</fullName>
    </recommendedName>
</protein>
<evidence type="ECO:0000256" key="1">
    <source>
        <dbReference type="ARBA" id="ARBA00004140"/>
    </source>
</evidence>
<evidence type="ECO:0000256" key="4">
    <source>
        <dbReference type="RuleBase" id="RU366048"/>
    </source>
</evidence>
<evidence type="ECO:0000313" key="7">
    <source>
        <dbReference type="Proteomes" id="UP000685013"/>
    </source>
</evidence>
<keyword evidence="4" id="KW-0472">Membrane</keyword>
<dbReference type="InterPro" id="IPR001107">
    <property type="entry name" value="Band_7"/>
</dbReference>
<proteinExistence type="inferred from homology"/>
<feature type="non-terminal residue" evidence="6">
    <location>
        <position position="1"/>
    </location>
</feature>
<dbReference type="SMART" id="SM00244">
    <property type="entry name" value="PHB"/>
    <property type="match status" value="1"/>
</dbReference>
<keyword evidence="4" id="KW-0999">Mitochondrion inner membrane</keyword>
<dbReference type="PANTHER" id="PTHR23222">
    <property type="entry name" value="PROHIBITIN"/>
    <property type="match status" value="1"/>
</dbReference>
<evidence type="ECO:0000259" key="5">
    <source>
        <dbReference type="SMART" id="SM00244"/>
    </source>
</evidence>
<evidence type="ECO:0000313" key="6">
    <source>
        <dbReference type="EMBL" id="KAG6578396.1"/>
    </source>
</evidence>
<dbReference type="AlphaFoldDB" id="A0AAV6MBN9"/>
<dbReference type="GO" id="GO:0019888">
    <property type="term" value="F:protein phosphatase regulator activity"/>
    <property type="evidence" value="ECO:0007669"/>
    <property type="project" value="InterPro"/>
</dbReference>
<gene>
    <name evidence="6" type="primary">PHB4</name>
    <name evidence="6" type="ORF">SDJN03_22844</name>
</gene>
<comment type="subcellular location">
    <subcellularLocation>
        <location evidence="1">Mitochondrion inner membrane</location>
        <topology evidence="1">Single-pass type II membrane protein</topology>
    </subcellularLocation>
</comment>
<organism evidence="6 7">
    <name type="scientific">Cucurbita argyrosperma subsp. sororia</name>
    <dbReference type="NCBI Taxonomy" id="37648"/>
    <lineage>
        <taxon>Eukaryota</taxon>
        <taxon>Viridiplantae</taxon>
        <taxon>Streptophyta</taxon>
        <taxon>Embryophyta</taxon>
        <taxon>Tracheophyta</taxon>
        <taxon>Spermatophyta</taxon>
        <taxon>Magnoliopsida</taxon>
        <taxon>eudicotyledons</taxon>
        <taxon>Gunneridae</taxon>
        <taxon>Pentapetalae</taxon>
        <taxon>rosids</taxon>
        <taxon>fabids</taxon>
        <taxon>Cucurbitales</taxon>
        <taxon>Cucurbitaceae</taxon>
        <taxon>Cucurbiteae</taxon>
        <taxon>Cucurbita</taxon>
    </lineage>
</organism>
<accession>A0AAV6MBN9</accession>
<sequence>MMNSFFSRTTHLLTKVAGFAVGVGVVSSVVNASMYTVRMGERAVIFHPFGGRTDNTIVGEGTHFCIPWLQKPSIFNIRVRPYTFSFVSYTKDRQEVTLTVRVLFHPDIPYLPHNHQTLPSINHKDLDAVVSKFTSHELVANLMDVSALIREALAARATESHIVLDYVSFTNVSFSPEFSRACESEQVAQQRQKMLLLREAKEEENIRAATVWDEAFKVAVRFSMTIVVQFSVRVCFFDNHTLEVAERTLFLWNNSHIENLIKKNLILPIIFPALERNSRNHWNQHVQNLTQNVRKIFLDADPELLRNVCLNFKKKRHTREGYEI</sequence>
<dbReference type="GO" id="GO:0007005">
    <property type="term" value="P:mitochondrion organization"/>
    <property type="evidence" value="ECO:0007669"/>
    <property type="project" value="TreeGrafter"/>
</dbReference>
<comment type="subunit">
    <text evidence="3">Component of a prohibitin multimeric complex in mitochondrial membranes.</text>
</comment>
<dbReference type="Proteomes" id="UP000685013">
    <property type="component" value="Chromosome 15"/>
</dbReference>
<reference evidence="6 7" key="1">
    <citation type="journal article" date="2021" name="Hortic Res">
        <title>The domestication of Cucurbita argyrosperma as revealed by the genome of its wild relative.</title>
        <authorList>
            <person name="Barrera-Redondo J."/>
            <person name="Sanchez-de la Vega G."/>
            <person name="Aguirre-Liguori J.A."/>
            <person name="Castellanos-Morales G."/>
            <person name="Gutierrez-Guerrero Y.T."/>
            <person name="Aguirre-Dugua X."/>
            <person name="Aguirre-Planter E."/>
            <person name="Tenaillon M.I."/>
            <person name="Lira-Saade R."/>
            <person name="Eguiarte L.E."/>
        </authorList>
    </citation>
    <scope>NUCLEOTIDE SEQUENCE [LARGE SCALE GENOMIC DNA]</scope>
    <source>
        <strain evidence="6">JBR-2021</strain>
    </source>
</reference>
<keyword evidence="4" id="KW-0496">Mitochondrion</keyword>
<dbReference type="Pfam" id="PF01603">
    <property type="entry name" value="B56"/>
    <property type="match status" value="1"/>
</dbReference>
<feature type="domain" description="Band 7" evidence="5">
    <location>
        <begin position="32"/>
        <end position="186"/>
    </location>
</feature>
<dbReference type="Pfam" id="PF01145">
    <property type="entry name" value="Band_7"/>
    <property type="match status" value="1"/>
</dbReference>
<dbReference type="CDD" id="cd03401">
    <property type="entry name" value="SPFH_prohibitin"/>
    <property type="match status" value="1"/>
</dbReference>
<dbReference type="GO" id="GO:0000159">
    <property type="term" value="C:protein phosphatase type 2A complex"/>
    <property type="evidence" value="ECO:0007669"/>
    <property type="project" value="InterPro"/>
</dbReference>
<evidence type="ECO:0000256" key="2">
    <source>
        <dbReference type="ARBA" id="ARBA00009658"/>
    </source>
</evidence>
<name>A0AAV6MBN9_9ROSI</name>
<evidence type="ECO:0000256" key="3">
    <source>
        <dbReference type="ARBA" id="ARBA00011786"/>
    </source>
</evidence>
<comment type="caution">
    <text evidence="6">The sequence shown here is derived from an EMBL/GenBank/DDBJ whole genome shotgun (WGS) entry which is preliminary data.</text>
</comment>